<dbReference type="InterPro" id="IPR036866">
    <property type="entry name" value="RibonucZ/Hydroxyglut_hydro"/>
</dbReference>
<proteinExistence type="predicted"/>
<dbReference type="PANTHER" id="PTHR13754:SF13">
    <property type="entry name" value="METALLO-BETA-LACTAMASE SUPERFAMILY PROTEIN (AFU_ORTHOLOGUE AFUA_3G07630)"/>
    <property type="match status" value="1"/>
</dbReference>
<dbReference type="GO" id="GO:0016740">
    <property type="term" value="F:transferase activity"/>
    <property type="evidence" value="ECO:0007669"/>
    <property type="project" value="TreeGrafter"/>
</dbReference>
<dbReference type="Pfam" id="PF00753">
    <property type="entry name" value="Lactamase_B"/>
    <property type="match status" value="1"/>
</dbReference>
<dbReference type="Gene3D" id="3.60.15.10">
    <property type="entry name" value="Ribonuclease Z/Hydroxyacylglutathione hydrolase-like"/>
    <property type="match status" value="1"/>
</dbReference>
<keyword evidence="3" id="KW-1185">Reference proteome</keyword>
<protein>
    <submittedName>
        <fullName evidence="2">MBL fold metallo-hydrolase</fullName>
    </submittedName>
</protein>
<dbReference type="CDD" id="cd07713">
    <property type="entry name" value="DHPS-like_MBL-fold"/>
    <property type="match status" value="1"/>
</dbReference>
<dbReference type="AlphaFoldDB" id="A0A2K8MLL4"/>
<dbReference type="InterPro" id="IPR052926">
    <property type="entry name" value="Metallo-beta-lactamase_dom"/>
</dbReference>
<dbReference type="PROSITE" id="PS51318">
    <property type="entry name" value="TAT"/>
    <property type="match status" value="1"/>
</dbReference>
<gene>
    <name evidence="2" type="ORF">CVN68_19730</name>
</gene>
<dbReference type="SUPFAM" id="SSF56281">
    <property type="entry name" value="Metallo-hydrolase/oxidoreductase"/>
    <property type="match status" value="1"/>
</dbReference>
<reference evidence="2 3" key="1">
    <citation type="submission" date="2017-11" db="EMBL/GenBank/DDBJ databases">
        <title>Complete genome sequence of Sphingomonas sp. Strain Cra20, a psychrotolerant potential plant growth promoting rhizobacteria.</title>
        <authorList>
            <person name="Luo Y."/>
        </authorList>
    </citation>
    <scope>NUCLEOTIDE SEQUENCE [LARGE SCALE GENOMIC DNA]</scope>
    <source>
        <strain evidence="2 3">Cra20</strain>
    </source>
</reference>
<dbReference type="InterPro" id="IPR001279">
    <property type="entry name" value="Metallo-B-lactamas"/>
</dbReference>
<sequence>MSPPPDAFPPDAFSIARRALLGAGIAGFAAAAVKSAAATPSIPSVDSLELQVLVDNATFGPFLPDLDLPGLKLVRNGGHGPAGRVMSRRSLQAEFGLSLLATSQRAGRTARVLVDFGYSPETVRNNLALLGIDLSDLDTAVLSHGHLDHYGGFAGFFGAHARRQIPLYVGGEEAFCERLALIGKPPPLMGALDRAALARAGFAVRIAPDPEVIQGQAFTTGTIPLASFERAAIPTQMRPGKGCAAAGLGSAKRDLAQLPDDGEHELATCYAVKGLGLVVIASCSHRGVINSVRQAQKLSGIDKVHAVVGGFHLVRPRTEDEARRTVAELAAIDPAWIVPMHCTGEVFVQEAMRVMPAKIIRTYVGNRLTFAAA</sequence>
<evidence type="ECO:0000313" key="2">
    <source>
        <dbReference type="EMBL" id="ATY34768.1"/>
    </source>
</evidence>
<dbReference type="KEGG" id="sphc:CVN68_19730"/>
<feature type="domain" description="Metallo-beta-lactamase" evidence="1">
    <location>
        <begin position="108"/>
        <end position="160"/>
    </location>
</feature>
<organism evidence="2 3">
    <name type="scientific">Sphingomonas psychrotolerans</name>
    <dbReference type="NCBI Taxonomy" id="1327635"/>
    <lineage>
        <taxon>Bacteria</taxon>
        <taxon>Pseudomonadati</taxon>
        <taxon>Pseudomonadota</taxon>
        <taxon>Alphaproteobacteria</taxon>
        <taxon>Sphingomonadales</taxon>
        <taxon>Sphingomonadaceae</taxon>
        <taxon>Sphingomonas</taxon>
    </lineage>
</organism>
<dbReference type="PANTHER" id="PTHR13754">
    <property type="entry name" value="METALLO-BETA-LACTAMASE SUPERFAMILY PROTEIN"/>
    <property type="match status" value="1"/>
</dbReference>
<dbReference type="InterPro" id="IPR006311">
    <property type="entry name" value="TAT_signal"/>
</dbReference>
<keyword evidence="2" id="KW-0378">Hydrolase</keyword>
<dbReference type="OrthoDB" id="9803916at2"/>
<evidence type="ECO:0000259" key="1">
    <source>
        <dbReference type="Pfam" id="PF00753"/>
    </source>
</evidence>
<dbReference type="InterPro" id="IPR041712">
    <property type="entry name" value="DHPS-like_MBL-fold"/>
</dbReference>
<name>A0A2K8MLL4_9SPHN</name>
<dbReference type="RefSeq" id="WP_100284555.1">
    <property type="nucleotide sequence ID" value="NZ_CP024923.1"/>
</dbReference>
<accession>A0A2K8MLL4</accession>
<dbReference type="Proteomes" id="UP000229081">
    <property type="component" value="Chromosome"/>
</dbReference>
<dbReference type="GO" id="GO:0016787">
    <property type="term" value="F:hydrolase activity"/>
    <property type="evidence" value="ECO:0007669"/>
    <property type="project" value="UniProtKB-KW"/>
</dbReference>
<dbReference type="EMBL" id="CP024923">
    <property type="protein sequence ID" value="ATY34768.1"/>
    <property type="molecule type" value="Genomic_DNA"/>
</dbReference>
<evidence type="ECO:0000313" key="3">
    <source>
        <dbReference type="Proteomes" id="UP000229081"/>
    </source>
</evidence>